<keyword evidence="5" id="KW-0229">DNA integration</keyword>
<reference evidence="12 13" key="1">
    <citation type="submission" date="2015-11" db="EMBL/GenBank/DDBJ databases">
        <authorList>
            <person name="Sahl J."/>
            <person name="Wagner D."/>
            <person name="Keim P."/>
        </authorList>
    </citation>
    <scope>NUCLEOTIDE SEQUENCE [LARGE SCALE GENOMIC DNA]</scope>
    <source>
        <strain evidence="12 13">MSMB1157</strain>
    </source>
</reference>
<evidence type="ECO:0000256" key="5">
    <source>
        <dbReference type="ARBA" id="ARBA00022908"/>
    </source>
</evidence>
<accession>A0AA40R7N8</accession>
<evidence type="ECO:0000256" key="4">
    <source>
        <dbReference type="ARBA" id="ARBA00022829"/>
    </source>
</evidence>
<dbReference type="GO" id="GO:0015074">
    <property type="term" value="P:DNA integration"/>
    <property type="evidence" value="ECO:0007669"/>
    <property type="project" value="UniProtKB-KW"/>
</dbReference>
<keyword evidence="2" id="KW-0963">Cytoplasm</keyword>
<evidence type="ECO:0000256" key="7">
    <source>
        <dbReference type="ARBA" id="ARBA00023172"/>
    </source>
</evidence>
<dbReference type="PANTHER" id="PTHR30349">
    <property type="entry name" value="PHAGE INTEGRASE-RELATED"/>
    <property type="match status" value="1"/>
</dbReference>
<dbReference type="PANTHER" id="PTHR30349:SF77">
    <property type="entry name" value="TYROSINE RECOMBINASE XERC"/>
    <property type="match status" value="1"/>
</dbReference>
<dbReference type="GO" id="GO:0005737">
    <property type="term" value="C:cytoplasm"/>
    <property type="evidence" value="ECO:0007669"/>
    <property type="project" value="UniProtKB-SubCell"/>
</dbReference>
<evidence type="ECO:0000313" key="12">
    <source>
        <dbReference type="EMBL" id="KWZ57869.1"/>
    </source>
</evidence>
<dbReference type="GO" id="GO:0003677">
    <property type="term" value="F:DNA binding"/>
    <property type="evidence" value="ECO:0007669"/>
    <property type="project" value="UniProtKB-UniRule"/>
</dbReference>
<dbReference type="InterPro" id="IPR011010">
    <property type="entry name" value="DNA_brk_join_enz"/>
</dbReference>
<dbReference type="InterPro" id="IPR013762">
    <property type="entry name" value="Integrase-like_cat_sf"/>
</dbReference>
<dbReference type="GO" id="GO:0007059">
    <property type="term" value="P:chromosome segregation"/>
    <property type="evidence" value="ECO:0007669"/>
    <property type="project" value="UniProtKB-KW"/>
</dbReference>
<dbReference type="Gene3D" id="1.10.150.130">
    <property type="match status" value="1"/>
</dbReference>
<feature type="domain" description="Core-binding (CB)" evidence="11">
    <location>
        <begin position="236"/>
        <end position="340"/>
    </location>
</feature>
<dbReference type="EMBL" id="LNJU01000004">
    <property type="protein sequence ID" value="KWZ57869.1"/>
    <property type="molecule type" value="Genomic_DNA"/>
</dbReference>
<keyword evidence="8" id="KW-0131">Cell cycle</keyword>
<dbReference type="SUPFAM" id="SSF56349">
    <property type="entry name" value="DNA breaking-rejoining enzymes"/>
    <property type="match status" value="1"/>
</dbReference>
<name>A0AA40R7N8_9BURK</name>
<dbReference type="GO" id="GO:0051301">
    <property type="term" value="P:cell division"/>
    <property type="evidence" value="ECO:0007669"/>
    <property type="project" value="UniProtKB-KW"/>
</dbReference>
<keyword evidence="4" id="KW-0159">Chromosome partition</keyword>
<dbReference type="PROSITE" id="PS51898">
    <property type="entry name" value="TYR_RECOMBINASE"/>
    <property type="match status" value="1"/>
</dbReference>
<evidence type="ECO:0000259" key="10">
    <source>
        <dbReference type="PROSITE" id="PS51898"/>
    </source>
</evidence>
<sequence length="582" mass="64221">MKVILMSSLPCHTDRMNPLPPPPLPTESAPAGFPDADELAALRAWYAGMTVRDAVERYLPDRLGARRSARGVLGGIRRRLVRAAQSARRPDLARVLSHPEGERLREAKAVAEAIEILRHARAPSPHIGDAVDDWLPARAVAALRAHGIATLADLTVRIPRRRQWWKAIPGLGLASARRIEAFFAAHPELTARARALVAVSPPSGIVPWEQLRLPHEVDGSAGTFRAPRATCTLDADNDYQAVQAWLSLHESTATRRAYRKEAERLILWAIVERGRALSSLTTEDAVAYRAFLRRPAPAERWIGPVRPRGAADWRPFSGGLSARSAAYTLSVLGALFRWLIEQRYLLANPFAGVKVRDTRRSIVLDTSHAFTEGEWLLVRTIADGLEWSYGWEPAAAQRLRFILDFGYATGLRASELVGATLGDIETDAHGDSWIKVVGKGRKAARVALPPLARTALDRHLVARRLPVTPSRWRPDTPLIPSLAEDGAAAITSVRLWKVLQRFFGQTADLVDADNPALAAKLRQASPHWMRHTHATHALARGAELTTVRDNLRHASISTTSIYLHGDDVKRARQLSDAFSAEK</sequence>
<evidence type="ECO:0000256" key="1">
    <source>
        <dbReference type="ARBA" id="ARBA00004496"/>
    </source>
</evidence>
<dbReference type="Gene3D" id="1.10.443.10">
    <property type="entry name" value="Intergrase catalytic core"/>
    <property type="match status" value="1"/>
</dbReference>
<dbReference type="AlphaFoldDB" id="A0AA40R7N8"/>
<keyword evidence="3" id="KW-0132">Cell division</keyword>
<feature type="domain" description="Tyr recombinase" evidence="10">
    <location>
        <begin position="365"/>
        <end position="576"/>
    </location>
</feature>
<dbReference type="Pfam" id="PF00589">
    <property type="entry name" value="Phage_integrase"/>
    <property type="match status" value="1"/>
</dbReference>
<evidence type="ECO:0000259" key="11">
    <source>
        <dbReference type="PROSITE" id="PS51900"/>
    </source>
</evidence>
<dbReference type="Proteomes" id="UP000070119">
    <property type="component" value="Unassembled WGS sequence"/>
</dbReference>
<dbReference type="PROSITE" id="PS51900">
    <property type="entry name" value="CB"/>
    <property type="match status" value="1"/>
</dbReference>
<dbReference type="InterPro" id="IPR050090">
    <property type="entry name" value="Tyrosine_recombinase_XerCD"/>
</dbReference>
<comment type="subcellular location">
    <subcellularLocation>
        <location evidence="1">Cytoplasm</location>
    </subcellularLocation>
</comment>
<dbReference type="InterPro" id="IPR010998">
    <property type="entry name" value="Integrase_recombinase_N"/>
</dbReference>
<keyword evidence="6 9" id="KW-0238">DNA-binding</keyword>
<evidence type="ECO:0000256" key="2">
    <source>
        <dbReference type="ARBA" id="ARBA00022490"/>
    </source>
</evidence>
<gene>
    <name evidence="12" type="ORF">WK57_20660</name>
</gene>
<dbReference type="GO" id="GO:0006310">
    <property type="term" value="P:DNA recombination"/>
    <property type="evidence" value="ECO:0007669"/>
    <property type="project" value="UniProtKB-KW"/>
</dbReference>
<evidence type="ECO:0000256" key="8">
    <source>
        <dbReference type="ARBA" id="ARBA00023306"/>
    </source>
</evidence>
<dbReference type="InterPro" id="IPR044068">
    <property type="entry name" value="CB"/>
</dbReference>
<evidence type="ECO:0000256" key="3">
    <source>
        <dbReference type="ARBA" id="ARBA00022618"/>
    </source>
</evidence>
<comment type="caution">
    <text evidence="12">The sequence shown here is derived from an EMBL/GenBank/DDBJ whole genome shotgun (WGS) entry which is preliminary data.</text>
</comment>
<evidence type="ECO:0000256" key="9">
    <source>
        <dbReference type="PROSITE-ProRule" id="PRU01248"/>
    </source>
</evidence>
<dbReference type="InterPro" id="IPR022169">
    <property type="entry name" value="DUF3701"/>
</dbReference>
<dbReference type="InterPro" id="IPR002104">
    <property type="entry name" value="Integrase_catalytic"/>
</dbReference>
<organism evidence="12 13">
    <name type="scientific">Burkholderia ubonensis</name>
    <dbReference type="NCBI Taxonomy" id="101571"/>
    <lineage>
        <taxon>Bacteria</taxon>
        <taxon>Pseudomonadati</taxon>
        <taxon>Pseudomonadota</taxon>
        <taxon>Betaproteobacteria</taxon>
        <taxon>Burkholderiales</taxon>
        <taxon>Burkholderiaceae</taxon>
        <taxon>Burkholderia</taxon>
        <taxon>Burkholderia cepacia complex</taxon>
    </lineage>
</organism>
<protein>
    <submittedName>
        <fullName evidence="12">Integrase</fullName>
    </submittedName>
</protein>
<evidence type="ECO:0000256" key="6">
    <source>
        <dbReference type="ARBA" id="ARBA00023125"/>
    </source>
</evidence>
<keyword evidence="7" id="KW-0233">DNA recombination</keyword>
<evidence type="ECO:0000313" key="13">
    <source>
        <dbReference type="Proteomes" id="UP000070119"/>
    </source>
</evidence>
<dbReference type="Pfam" id="PF12482">
    <property type="entry name" value="DUF3701"/>
    <property type="match status" value="1"/>
</dbReference>
<proteinExistence type="predicted"/>